<evidence type="ECO:0000256" key="4">
    <source>
        <dbReference type="ARBA" id="ARBA00022737"/>
    </source>
</evidence>
<accession>A0A8C9RPQ5</accession>
<dbReference type="PROSITE" id="PS50092">
    <property type="entry name" value="TSP1"/>
    <property type="match status" value="6"/>
</dbReference>
<sequence>MVNVMLPLLVFSLFLTVQETVSEVVKCYGQFNKEKGTCGLYLGETELDDCCLNVDYGFQIKDGECDSCSPSSWSEWSPWSPCTVSCKEGVKQRTRKCYGMGHCNDTEELGTLQTKYCVEETCCPEKGGWSEWGPWQGCSVTCSKGVRKRSRTCTQPPPECGGNCIGKDTDVETCDTNQVCPVHGGWSDWSSWGPCPSSCMKEGADPPQRQRSRFCTNPAPSSNPPGQYCSGHSHEAQACSNLPYCPVSGGWGPWSPTSECSVTCGVGQTMMGRQCNSPAPRHGAQTCPGKTTTEKLCNTQVPCPVAGQWSTWGPWAECKRSGKDIRCSKYSAGTQRRVRTCLYRDWNGESCTGDIMETRVCYSIERCRFNGTWSEWSDWGLCKPPCGADAKKTRQRECVPDLSEYRKLVGSKKEEAYFAGKPWLLCRRDVETSQSELCYNVPECTGSGGLP</sequence>
<evidence type="ECO:0000256" key="1">
    <source>
        <dbReference type="ARBA" id="ARBA00004613"/>
    </source>
</evidence>
<protein>
    <submittedName>
        <fullName evidence="7">Complement factor properdin</fullName>
    </submittedName>
</protein>
<feature type="chain" id="PRO_5034291056" evidence="6">
    <location>
        <begin position="23"/>
        <end position="451"/>
    </location>
</feature>
<dbReference type="Pfam" id="PF00090">
    <property type="entry name" value="TSP_1"/>
    <property type="match status" value="4"/>
</dbReference>
<keyword evidence="2" id="KW-0964">Secreted</keyword>
<dbReference type="PANTHER" id="PTHR22906:SF43">
    <property type="entry name" value="PROPERDIN"/>
    <property type="match status" value="1"/>
</dbReference>
<dbReference type="GeneTree" id="ENSGT00940000161209"/>
<keyword evidence="4" id="KW-0677">Repeat</keyword>
<reference evidence="7" key="2">
    <citation type="submission" date="2025-08" db="UniProtKB">
        <authorList>
            <consortium name="Ensembl"/>
        </authorList>
    </citation>
    <scope>IDENTIFICATION</scope>
</reference>
<dbReference type="InterPro" id="IPR036383">
    <property type="entry name" value="TSP1_rpt_sf"/>
</dbReference>
<dbReference type="InterPro" id="IPR054019">
    <property type="entry name" value="CFP_TSR_C"/>
</dbReference>
<evidence type="ECO:0000313" key="7">
    <source>
        <dbReference type="Ensembl" id="ENSSFOP00015016466.2"/>
    </source>
</evidence>
<comment type="subcellular location">
    <subcellularLocation>
        <location evidence="1">Secreted</location>
    </subcellularLocation>
</comment>
<keyword evidence="8" id="KW-1185">Reference proteome</keyword>
<dbReference type="OrthoDB" id="446173at2759"/>
<dbReference type="AlphaFoldDB" id="A0A8C9RPQ5"/>
<dbReference type="Proteomes" id="UP000694397">
    <property type="component" value="Chromosome 22"/>
</dbReference>
<dbReference type="Pfam" id="PF22195">
    <property type="entry name" value="TSP1_CFP_C"/>
    <property type="match status" value="1"/>
</dbReference>
<dbReference type="InterPro" id="IPR052065">
    <property type="entry name" value="Compl_asym_regulator"/>
</dbReference>
<evidence type="ECO:0000256" key="2">
    <source>
        <dbReference type="ARBA" id="ARBA00022525"/>
    </source>
</evidence>
<reference evidence="7" key="3">
    <citation type="submission" date="2025-09" db="UniProtKB">
        <authorList>
            <consortium name="Ensembl"/>
        </authorList>
    </citation>
    <scope>IDENTIFICATION</scope>
</reference>
<evidence type="ECO:0000256" key="6">
    <source>
        <dbReference type="SAM" id="SignalP"/>
    </source>
</evidence>
<dbReference type="Ensembl" id="ENSSFOT00015016653.2">
    <property type="protein sequence ID" value="ENSSFOP00015016466.2"/>
    <property type="gene ID" value="ENSSFOG00015010621.2"/>
</dbReference>
<dbReference type="Pfam" id="PF18487">
    <property type="entry name" value="TSR"/>
    <property type="match status" value="1"/>
</dbReference>
<dbReference type="KEGG" id="sfm:108918578"/>
<dbReference type="PANTHER" id="PTHR22906">
    <property type="entry name" value="PROPERDIN"/>
    <property type="match status" value="1"/>
</dbReference>
<keyword evidence="5" id="KW-1015">Disulfide bond</keyword>
<proteinExistence type="predicted"/>
<dbReference type="FunFam" id="2.20.100.10:FF:000001">
    <property type="entry name" value="semaphorin-5A isoform X1"/>
    <property type="match status" value="2"/>
</dbReference>
<evidence type="ECO:0000313" key="8">
    <source>
        <dbReference type="Proteomes" id="UP000694397"/>
    </source>
</evidence>
<evidence type="ECO:0000256" key="3">
    <source>
        <dbReference type="ARBA" id="ARBA00022729"/>
    </source>
</evidence>
<organism evidence="7 8">
    <name type="scientific">Scleropages formosus</name>
    <name type="common">Asian bonytongue</name>
    <name type="synonym">Osteoglossum formosum</name>
    <dbReference type="NCBI Taxonomy" id="113540"/>
    <lineage>
        <taxon>Eukaryota</taxon>
        <taxon>Metazoa</taxon>
        <taxon>Chordata</taxon>
        <taxon>Craniata</taxon>
        <taxon>Vertebrata</taxon>
        <taxon>Euteleostomi</taxon>
        <taxon>Actinopterygii</taxon>
        <taxon>Neopterygii</taxon>
        <taxon>Teleostei</taxon>
        <taxon>Osteoglossocephala</taxon>
        <taxon>Osteoglossomorpha</taxon>
        <taxon>Osteoglossiformes</taxon>
        <taxon>Osteoglossidae</taxon>
        <taxon>Scleropages</taxon>
    </lineage>
</organism>
<dbReference type="Gene3D" id="2.20.100.10">
    <property type="entry name" value="Thrombospondin type-1 (TSP1) repeat"/>
    <property type="match status" value="6"/>
</dbReference>
<reference evidence="7 8" key="1">
    <citation type="submission" date="2019-04" db="EMBL/GenBank/DDBJ databases">
        <authorList>
            <consortium name="Wellcome Sanger Institute Data Sharing"/>
        </authorList>
    </citation>
    <scope>NUCLEOTIDE SEQUENCE [LARGE SCALE GENOMIC DNA]</scope>
</reference>
<keyword evidence="3 6" id="KW-0732">Signal</keyword>
<gene>
    <name evidence="7" type="primary">cfp</name>
</gene>
<feature type="signal peptide" evidence="6">
    <location>
        <begin position="1"/>
        <end position="22"/>
    </location>
</feature>
<dbReference type="PRINTS" id="PR01705">
    <property type="entry name" value="TSP1REPEAT"/>
</dbReference>
<dbReference type="InterPro" id="IPR049536">
    <property type="entry name" value="CFP_TSR-0"/>
</dbReference>
<dbReference type="SUPFAM" id="SSF82895">
    <property type="entry name" value="TSP-1 type 1 repeat"/>
    <property type="match status" value="6"/>
</dbReference>
<dbReference type="SMART" id="SM00209">
    <property type="entry name" value="TSP1"/>
    <property type="match status" value="6"/>
</dbReference>
<name>A0A8C9RPQ5_SCLFO</name>
<dbReference type="InterPro" id="IPR000884">
    <property type="entry name" value="TSP1_rpt"/>
</dbReference>
<evidence type="ECO:0000256" key="5">
    <source>
        <dbReference type="ARBA" id="ARBA00023157"/>
    </source>
</evidence>